<gene>
    <name evidence="2" type="ORF">GIB67_026753</name>
</gene>
<dbReference type="PANTHER" id="PTHR44259:SF114">
    <property type="entry name" value="OS06G0707300 PROTEIN"/>
    <property type="match status" value="1"/>
</dbReference>
<feature type="domain" description="KIB1-4 beta-propeller" evidence="1">
    <location>
        <begin position="103"/>
        <end position="201"/>
    </location>
</feature>
<proteinExistence type="predicted"/>
<comment type="caution">
    <text evidence="2">The sequence shown here is derived from an EMBL/GenBank/DDBJ whole genome shotgun (WGS) entry which is preliminary data.</text>
</comment>
<reference evidence="2 3" key="1">
    <citation type="journal article" date="2020" name="IScience">
        <title>Genome Sequencing of the Endangered Kingdonia uniflora (Circaeasteraceae, Ranunculales) Reveals Potential Mechanisms of Evolutionary Specialization.</title>
        <authorList>
            <person name="Sun Y."/>
            <person name="Deng T."/>
            <person name="Zhang A."/>
            <person name="Moore M.J."/>
            <person name="Landis J.B."/>
            <person name="Lin N."/>
            <person name="Zhang H."/>
            <person name="Zhang X."/>
            <person name="Huang J."/>
            <person name="Zhang X."/>
            <person name="Sun H."/>
            <person name="Wang H."/>
        </authorList>
    </citation>
    <scope>NUCLEOTIDE SEQUENCE [LARGE SCALE GENOMIC DNA]</scope>
    <source>
        <strain evidence="2">TB1705</strain>
        <tissue evidence="2">Leaf</tissue>
    </source>
</reference>
<keyword evidence="3" id="KW-1185">Reference proteome</keyword>
<accession>A0A7J7MHF5</accession>
<dbReference type="Pfam" id="PF03478">
    <property type="entry name" value="Beta-prop_KIB1-4"/>
    <property type="match status" value="1"/>
</dbReference>
<protein>
    <recommendedName>
        <fullName evidence="1">KIB1-4 beta-propeller domain-containing protein</fullName>
    </recommendedName>
</protein>
<evidence type="ECO:0000313" key="2">
    <source>
        <dbReference type="EMBL" id="KAF6154297.1"/>
    </source>
</evidence>
<dbReference type="PANTHER" id="PTHR44259">
    <property type="entry name" value="OS07G0183000 PROTEIN-RELATED"/>
    <property type="match status" value="1"/>
</dbReference>
<name>A0A7J7MHF5_9MAGN</name>
<dbReference type="Proteomes" id="UP000541444">
    <property type="component" value="Unassembled WGS sequence"/>
</dbReference>
<organism evidence="2 3">
    <name type="scientific">Kingdonia uniflora</name>
    <dbReference type="NCBI Taxonomy" id="39325"/>
    <lineage>
        <taxon>Eukaryota</taxon>
        <taxon>Viridiplantae</taxon>
        <taxon>Streptophyta</taxon>
        <taxon>Embryophyta</taxon>
        <taxon>Tracheophyta</taxon>
        <taxon>Spermatophyta</taxon>
        <taxon>Magnoliopsida</taxon>
        <taxon>Ranunculales</taxon>
        <taxon>Circaeasteraceae</taxon>
        <taxon>Kingdonia</taxon>
    </lineage>
</organism>
<dbReference type="InterPro" id="IPR005174">
    <property type="entry name" value="KIB1-4_b-propeller"/>
</dbReference>
<dbReference type="EMBL" id="JACGCM010001501">
    <property type="protein sequence ID" value="KAF6154297.1"/>
    <property type="molecule type" value="Genomic_DNA"/>
</dbReference>
<dbReference type="AlphaFoldDB" id="A0A7J7MHF5"/>
<sequence length="210" mass="24207">MGGSKWSELVPELLQAIRSRVLRNSDVDYIRFGTVCKSWESVIVEKPRCLPPQNPLIMISSKPNIKTYSSCFYSLDSKNHYRREPSTVMIVKKYPRCERKIGGNQNYIGYGHGWMVNEAHKIASLVNPITGDKIHLPLLTRLVIDRAKLSSHLTLMRDNCVVMTLVINYSYEQTLAFCKPGDNKWTVMEDVEDCDDLTYRNDPIILLEFF</sequence>
<evidence type="ECO:0000259" key="1">
    <source>
        <dbReference type="Pfam" id="PF03478"/>
    </source>
</evidence>
<dbReference type="InterPro" id="IPR050942">
    <property type="entry name" value="F-box_BR-signaling"/>
</dbReference>
<dbReference type="OrthoDB" id="642536at2759"/>
<evidence type="ECO:0000313" key="3">
    <source>
        <dbReference type="Proteomes" id="UP000541444"/>
    </source>
</evidence>